<dbReference type="Gene3D" id="2.70.98.70">
    <property type="match status" value="1"/>
</dbReference>
<dbReference type="InterPro" id="IPR008929">
    <property type="entry name" value="Chondroitin_lyas"/>
</dbReference>
<dbReference type="Gene3D" id="1.50.10.100">
    <property type="entry name" value="Chondroitin AC/alginate lyase"/>
    <property type="match status" value="1"/>
</dbReference>
<evidence type="ECO:0000313" key="2">
    <source>
        <dbReference type="Proteomes" id="UP000254802"/>
    </source>
</evidence>
<dbReference type="EMBL" id="UGPN01000002">
    <property type="protein sequence ID" value="STY59579.1"/>
    <property type="molecule type" value="Genomic_DNA"/>
</dbReference>
<sequence length="383" mass="44829">MLLEKNIFSDYISLRNKDITPSWEIKPIGLNHYEAITPNKFLIELLNQVNTTFDINKTPQYQSTMLWYHSLAWLRIIYNKYQDYGFVNNFIDDYCSFVHSELGDYIFSTLTSRDHLVAEQIRNLTYLLAQEDTSFSNKNNTKRILLKLIDWATIPSNILNNNHGMMLASSLLHVPLFIEMSEKTRNHLIDLSSNRLVEIIESAFDSYGLCNENTPVYQHFYIRFLKNQIEELNFFKKYDTHYSKIAIKLSEILSLAEHTLELIALPTGELPPFGDGNNVNSQKIVNPLDFAEFYSLDSGFYAYKHKKLRSRYFSMKCGYASATHKHSDDTSIFYWYDGYPIITDAGFLNYDWKDPENVLVKSQRGHSGAFYYKYDDFLSHHPI</sequence>
<reference evidence="1 2" key="1">
    <citation type="submission" date="2018-06" db="EMBL/GenBank/DDBJ databases">
        <authorList>
            <consortium name="Pathogen Informatics"/>
            <person name="Doyle S."/>
        </authorList>
    </citation>
    <scope>NUCLEOTIDE SEQUENCE [LARGE SCALE GENOMIC DNA]</scope>
    <source>
        <strain evidence="1 2">NCTC10638</strain>
    </source>
</reference>
<dbReference type="Proteomes" id="UP000254802">
    <property type="component" value="Unassembled WGS sequence"/>
</dbReference>
<proteinExistence type="predicted"/>
<organism evidence="1 2">
    <name type="scientific">Mannheimia haemolytica</name>
    <name type="common">Pasteurella haemolytica</name>
    <dbReference type="NCBI Taxonomy" id="75985"/>
    <lineage>
        <taxon>Bacteria</taxon>
        <taxon>Pseudomonadati</taxon>
        <taxon>Pseudomonadota</taxon>
        <taxon>Gammaproteobacteria</taxon>
        <taxon>Pasteurellales</taxon>
        <taxon>Pasteurellaceae</taxon>
        <taxon>Mannheimia</taxon>
    </lineage>
</organism>
<evidence type="ECO:0000313" key="1">
    <source>
        <dbReference type="EMBL" id="STY59579.1"/>
    </source>
</evidence>
<accession>A0A378MW82</accession>
<name>A0A378MW82_MANHA</name>
<dbReference type="AlphaFoldDB" id="A0A378MW82"/>
<gene>
    <name evidence="1" type="ORF">NCTC10638_00757</name>
</gene>
<evidence type="ECO:0008006" key="3">
    <source>
        <dbReference type="Google" id="ProtNLM"/>
    </source>
</evidence>
<protein>
    <recommendedName>
        <fullName evidence="3">Heparin-sulfate lyase N-terminal domain-containing protein</fullName>
    </recommendedName>
</protein>